<keyword evidence="2" id="KW-1185">Reference proteome</keyword>
<evidence type="ECO:0000313" key="2">
    <source>
        <dbReference type="Proteomes" id="UP001523392"/>
    </source>
</evidence>
<accession>A0ABT1D1B0</accession>
<dbReference type="RefSeq" id="WP_252952266.1">
    <property type="nucleotide sequence ID" value="NZ_JAFIRR010000030.1"/>
</dbReference>
<evidence type="ECO:0000313" key="1">
    <source>
        <dbReference type="EMBL" id="MCO6415669.1"/>
    </source>
</evidence>
<organism evidence="1 2">
    <name type="scientific">Siccirubricoccus soli</name>
    <dbReference type="NCBI Taxonomy" id="2899147"/>
    <lineage>
        <taxon>Bacteria</taxon>
        <taxon>Pseudomonadati</taxon>
        <taxon>Pseudomonadota</taxon>
        <taxon>Alphaproteobacteria</taxon>
        <taxon>Acetobacterales</taxon>
        <taxon>Roseomonadaceae</taxon>
        <taxon>Siccirubricoccus</taxon>
    </lineage>
</organism>
<reference evidence="1 2" key="1">
    <citation type="submission" date="2021-12" db="EMBL/GenBank/DDBJ databases">
        <title>Siccirubricoccus leaddurans sp. nov., a high concentration Zn2+ tolerance bacterium.</title>
        <authorList>
            <person name="Cao Y."/>
        </authorList>
    </citation>
    <scope>NUCLEOTIDE SEQUENCE [LARGE SCALE GENOMIC DNA]</scope>
    <source>
        <strain evidence="1 2">KC 17139</strain>
    </source>
</reference>
<comment type="caution">
    <text evidence="1">The sequence shown here is derived from an EMBL/GenBank/DDBJ whole genome shotgun (WGS) entry which is preliminary data.</text>
</comment>
<protein>
    <recommendedName>
        <fullName evidence="3">Organic solvent tolerance-like N-terminal domain-containing protein</fullName>
    </recommendedName>
</protein>
<name>A0ABT1D1B0_9PROT</name>
<dbReference type="EMBL" id="JAFIRR010000030">
    <property type="protein sequence ID" value="MCO6415669.1"/>
    <property type="molecule type" value="Genomic_DNA"/>
</dbReference>
<proteinExistence type="predicted"/>
<dbReference type="Proteomes" id="UP001523392">
    <property type="component" value="Unassembled WGS sequence"/>
</dbReference>
<gene>
    <name evidence="1" type="ORF">JYK14_05685</name>
</gene>
<sequence length="203" mass="21544">MTPNTARQPSTSGISPSLVLRRASLPCGVALRNPGRRRNEAAEGETSMRLPVLAATLSLAAAAASAQWQPTEQADAGGRPVRFLATNAAAFVTERGSTSEARAQLRVLAEMVVLANGDAHICFERKRPVAVRLQVDGGPLLQTQAVEVLPGGRLLRLDRRAEAAVLTARDAILVETEDGCGTRAEMRFPATGLPPVLPLVRPR</sequence>
<evidence type="ECO:0008006" key="3">
    <source>
        <dbReference type="Google" id="ProtNLM"/>
    </source>
</evidence>